<keyword evidence="3" id="KW-1185">Reference proteome</keyword>
<sequence length="55" mass="6458">MERKFLNSDSKRMLLKKSKLSPKPDQNHELFNKKAFAYIISHICMENLATPQKHA</sequence>
<dbReference type="EMBL" id="CP003349">
    <property type="protein sequence ID" value="AFD07469.1"/>
    <property type="molecule type" value="Genomic_DNA"/>
</dbReference>
<dbReference type="Proteomes" id="UP000007590">
    <property type="component" value="Chromosome"/>
</dbReference>
<dbReference type="RefSeq" id="WP_014680696.1">
    <property type="nucleotide sequence ID" value="NC_017770.1"/>
</dbReference>
<evidence type="ECO:0000313" key="3">
    <source>
        <dbReference type="Proteomes" id="UP000007590"/>
    </source>
</evidence>
<proteinExistence type="predicted"/>
<gene>
    <name evidence="2" type="ordered locus">Solca_2428</name>
</gene>
<dbReference type="HOGENOM" id="CLU_3030035_0_0_10"/>
<name>H8KRE4_SOLCM</name>
<organism evidence="2 3">
    <name type="scientific">Solitalea canadensis (strain ATCC 29591 / DSM 3403 / JCM 21819 / LMG 8368 / NBRC 15130 / NCIMB 12057 / USAM 9D)</name>
    <name type="common">Flexibacter canadensis</name>
    <dbReference type="NCBI Taxonomy" id="929556"/>
    <lineage>
        <taxon>Bacteria</taxon>
        <taxon>Pseudomonadati</taxon>
        <taxon>Bacteroidota</taxon>
        <taxon>Sphingobacteriia</taxon>
        <taxon>Sphingobacteriales</taxon>
        <taxon>Sphingobacteriaceae</taxon>
        <taxon>Solitalea</taxon>
    </lineage>
</organism>
<dbReference type="KEGG" id="scn:Solca_2428"/>
<reference evidence="2" key="1">
    <citation type="submission" date="2012-02" db="EMBL/GenBank/DDBJ databases">
        <title>The complete genome of Solitalea canadensis DSM 3403.</title>
        <authorList>
            <consortium name="US DOE Joint Genome Institute (JGI-PGF)"/>
            <person name="Lucas S."/>
            <person name="Copeland A."/>
            <person name="Lapidus A."/>
            <person name="Glavina del Rio T."/>
            <person name="Dalin E."/>
            <person name="Tice H."/>
            <person name="Bruce D."/>
            <person name="Goodwin L."/>
            <person name="Pitluck S."/>
            <person name="Peters L."/>
            <person name="Ovchinnikova G."/>
            <person name="Lu M."/>
            <person name="Kyrpides N."/>
            <person name="Mavromatis K."/>
            <person name="Ivanova N."/>
            <person name="Brettin T."/>
            <person name="Detter J.C."/>
            <person name="Han C."/>
            <person name="Larimer F."/>
            <person name="Land M."/>
            <person name="Hauser L."/>
            <person name="Markowitz V."/>
            <person name="Cheng J.-F."/>
            <person name="Hugenholtz P."/>
            <person name="Woyke T."/>
            <person name="Wu D."/>
            <person name="Spring S."/>
            <person name="Schroeder M."/>
            <person name="Kopitz M."/>
            <person name="Brambilla E."/>
            <person name="Klenk H.-P."/>
            <person name="Eisen J.A."/>
        </authorList>
    </citation>
    <scope>NUCLEOTIDE SEQUENCE</scope>
    <source>
        <strain evidence="2">DSM 3403</strain>
    </source>
</reference>
<dbReference type="AlphaFoldDB" id="H8KRE4"/>
<feature type="region of interest" description="Disordered" evidence="1">
    <location>
        <begin position="1"/>
        <end position="26"/>
    </location>
</feature>
<evidence type="ECO:0000256" key="1">
    <source>
        <dbReference type="SAM" id="MobiDB-lite"/>
    </source>
</evidence>
<evidence type="ECO:0000313" key="2">
    <source>
        <dbReference type="EMBL" id="AFD07469.1"/>
    </source>
</evidence>
<accession>H8KRE4</accession>
<protein>
    <submittedName>
        <fullName evidence="2">Uncharacterized protein</fullName>
    </submittedName>
</protein>
<feature type="compositionally biased region" description="Basic and acidic residues" evidence="1">
    <location>
        <begin position="1"/>
        <end position="12"/>
    </location>
</feature>
<dbReference type="STRING" id="929556.Solca_2428"/>